<dbReference type="SUPFAM" id="SSF52047">
    <property type="entry name" value="RNI-like"/>
    <property type="match status" value="1"/>
</dbReference>
<dbReference type="InterPro" id="IPR032675">
    <property type="entry name" value="LRR_dom_sf"/>
</dbReference>
<reference evidence="3 4" key="1">
    <citation type="journal article" date="2013" name="BMC Genomics">
        <title>The genome and transcriptome of the pine saprophyte Ophiostoma piceae, and a comparison with the bark beetle-associated pine pathogen Grosmannia clavigera.</title>
        <authorList>
            <person name="Haridas S."/>
            <person name="Wang Y."/>
            <person name="Lim L."/>
            <person name="Massoumi Alamouti S."/>
            <person name="Jackman S."/>
            <person name="Docking R."/>
            <person name="Robertson G."/>
            <person name="Birol I."/>
            <person name="Bohlmann J."/>
            <person name="Breuil C."/>
        </authorList>
    </citation>
    <scope>NUCLEOTIDE SEQUENCE [LARGE SCALE GENOMIC DNA]</scope>
    <source>
        <strain evidence="3 4">UAMH 11346</strain>
    </source>
</reference>
<dbReference type="Gene3D" id="3.80.10.10">
    <property type="entry name" value="Ribonuclease Inhibitor"/>
    <property type="match status" value="2"/>
</dbReference>
<protein>
    <submittedName>
        <fullName evidence="3">F-box domain-containing protein</fullName>
    </submittedName>
</protein>
<feature type="compositionally biased region" description="Low complexity" evidence="1">
    <location>
        <begin position="57"/>
        <end position="73"/>
    </location>
</feature>
<dbReference type="OMA" id="SRLDRKW"/>
<feature type="region of interest" description="Disordered" evidence="1">
    <location>
        <begin position="696"/>
        <end position="721"/>
    </location>
</feature>
<evidence type="ECO:0000259" key="2">
    <source>
        <dbReference type="PROSITE" id="PS50181"/>
    </source>
</evidence>
<dbReference type="SMART" id="SM00367">
    <property type="entry name" value="LRR_CC"/>
    <property type="match status" value="6"/>
</dbReference>
<dbReference type="InterPro" id="IPR036047">
    <property type="entry name" value="F-box-like_dom_sf"/>
</dbReference>
<dbReference type="AlphaFoldDB" id="S3CU66"/>
<dbReference type="PANTHER" id="PTHR13318:SF95">
    <property type="entry name" value="F-BOX PROTEIN YLR352W"/>
    <property type="match status" value="1"/>
</dbReference>
<evidence type="ECO:0000313" key="4">
    <source>
        <dbReference type="Proteomes" id="UP000016923"/>
    </source>
</evidence>
<dbReference type="GO" id="GO:0031146">
    <property type="term" value="P:SCF-dependent proteasomal ubiquitin-dependent protein catabolic process"/>
    <property type="evidence" value="ECO:0007669"/>
    <property type="project" value="TreeGrafter"/>
</dbReference>
<dbReference type="HOGENOM" id="CLU_025082_0_0_1"/>
<feature type="region of interest" description="Disordered" evidence="1">
    <location>
        <begin position="1"/>
        <end position="154"/>
    </location>
</feature>
<evidence type="ECO:0000256" key="1">
    <source>
        <dbReference type="SAM" id="MobiDB-lite"/>
    </source>
</evidence>
<dbReference type="InterPro" id="IPR057207">
    <property type="entry name" value="FBXL15_LRR"/>
</dbReference>
<organism evidence="3 4">
    <name type="scientific">Ophiostoma piceae (strain UAMH 11346)</name>
    <name type="common">Sap stain fungus</name>
    <dbReference type="NCBI Taxonomy" id="1262450"/>
    <lineage>
        <taxon>Eukaryota</taxon>
        <taxon>Fungi</taxon>
        <taxon>Dikarya</taxon>
        <taxon>Ascomycota</taxon>
        <taxon>Pezizomycotina</taxon>
        <taxon>Sordariomycetes</taxon>
        <taxon>Sordariomycetidae</taxon>
        <taxon>Ophiostomatales</taxon>
        <taxon>Ophiostomataceae</taxon>
        <taxon>Ophiostoma</taxon>
    </lineage>
</organism>
<sequence length="734" mass="80165">MDGIPTTPGSSAGANLTPDTLQPGTIIEENNHSMQPADAVVVDGPPRKKSTRHRILHSLSRNSSSASLSGPRSGRTRSASTPYSRSGASLSCVSLSASNPPFASSSSSSSALSTNMGVCPDSAGSASETPSPQPISSPTTPFPPFPHSVGRSHSSNAIRKVDLATLAGAGMSTGTSAVPADMVRAASMPLLRQQPRLRRLFAQLWDSLPREVKFRVLSYLTHKELVRVSRTNRDFYEACFDGQLWTSFDASEFYRKIPVESLETILHKAGPFVKHLNLRGCTQVQELEGRMLMAYACNNIVNATLEGSRINTGHLNSLIKGNKRLVQIDLTGLDSVHNNNCLAIASHCSQLEVLNLSWCENVHASAACTILEGCPKLRDLRLGEIRGFGDPIVARRFFNANRLERLVLSGCKELNDQTLAIMMHGVNPPRDILTRKPLTPPRALRYLDLSRCTQITDHGLKTVGQCAPYLEGLILSGLKLLTDEGLEPILTSATNLAVLEIEDLPRLTNDLLIEHISKAPCAETRLRHLSLGFCEKISDEGVLPVLQTCKNLTSIQLDNTSITNQTLIEAASIVRLRQPALSGSGIARAPHVGLSMEVYDCHNITWAGVREVLSRNSEALRGATTKGSMHSTQVISLKCYYSWQMMVNEHLKRILQGRLESAQRLEQRWVDFMQAADEANTNGTGLRRRRRRMRLAEQAHAEEQAEENGENNAEGGGVNGIGRRRARTATCAIM</sequence>
<dbReference type="eggNOG" id="KOG4341">
    <property type="taxonomic scope" value="Eukaryota"/>
</dbReference>
<dbReference type="STRING" id="1262450.S3CU66"/>
<proteinExistence type="predicted"/>
<feature type="compositionally biased region" description="Basic residues" evidence="1">
    <location>
        <begin position="47"/>
        <end position="56"/>
    </location>
</feature>
<dbReference type="Proteomes" id="UP000016923">
    <property type="component" value="Unassembled WGS sequence"/>
</dbReference>
<dbReference type="Pfam" id="PF25372">
    <property type="entry name" value="DUF7885"/>
    <property type="match status" value="1"/>
</dbReference>
<evidence type="ECO:0000313" key="3">
    <source>
        <dbReference type="EMBL" id="EPE10248.1"/>
    </source>
</evidence>
<gene>
    <name evidence="3" type="ORF">F503_05343</name>
</gene>
<dbReference type="GO" id="GO:0019005">
    <property type="term" value="C:SCF ubiquitin ligase complex"/>
    <property type="evidence" value="ECO:0007669"/>
    <property type="project" value="TreeGrafter"/>
</dbReference>
<dbReference type="InterPro" id="IPR001810">
    <property type="entry name" value="F-box_dom"/>
</dbReference>
<dbReference type="Pfam" id="PF12937">
    <property type="entry name" value="F-box-like"/>
    <property type="match status" value="1"/>
</dbReference>
<accession>S3CU66</accession>
<dbReference type="EMBL" id="KE148146">
    <property type="protein sequence ID" value="EPE10248.1"/>
    <property type="molecule type" value="Genomic_DNA"/>
</dbReference>
<dbReference type="InterPro" id="IPR006553">
    <property type="entry name" value="Leu-rich_rpt_Cys-con_subtyp"/>
</dbReference>
<dbReference type="SUPFAM" id="SSF81383">
    <property type="entry name" value="F-box domain"/>
    <property type="match status" value="1"/>
</dbReference>
<feature type="domain" description="F-box" evidence="2">
    <location>
        <begin position="202"/>
        <end position="248"/>
    </location>
</feature>
<name>S3CU66_OPHP1</name>
<dbReference type="VEuPathDB" id="FungiDB:F503_05343"/>
<dbReference type="PROSITE" id="PS50181">
    <property type="entry name" value="FBOX"/>
    <property type="match status" value="1"/>
</dbReference>
<feature type="compositionally biased region" description="Polar residues" evidence="1">
    <location>
        <begin position="7"/>
        <end position="23"/>
    </location>
</feature>
<feature type="compositionally biased region" description="Polar residues" evidence="1">
    <location>
        <begin position="76"/>
        <end position="93"/>
    </location>
</feature>
<dbReference type="OrthoDB" id="550575at2759"/>
<keyword evidence="4" id="KW-1185">Reference proteome</keyword>
<feature type="compositionally biased region" description="Pro residues" evidence="1">
    <location>
        <begin position="131"/>
        <end position="146"/>
    </location>
</feature>
<feature type="compositionally biased region" description="Low complexity" evidence="1">
    <location>
        <begin position="94"/>
        <end position="113"/>
    </location>
</feature>
<dbReference type="PANTHER" id="PTHR13318">
    <property type="entry name" value="PARTNER OF PAIRED, ISOFORM B-RELATED"/>
    <property type="match status" value="1"/>
</dbReference>